<organism evidence="3 4">
    <name type="scientific">Rhizophagus clarus</name>
    <dbReference type="NCBI Taxonomy" id="94130"/>
    <lineage>
        <taxon>Eukaryota</taxon>
        <taxon>Fungi</taxon>
        <taxon>Fungi incertae sedis</taxon>
        <taxon>Mucoromycota</taxon>
        <taxon>Glomeromycotina</taxon>
        <taxon>Glomeromycetes</taxon>
        <taxon>Glomerales</taxon>
        <taxon>Glomeraceae</taxon>
        <taxon>Rhizophagus</taxon>
    </lineage>
</organism>
<gene>
    <name evidence="3" type="ORF">RclHR1_19300002</name>
</gene>
<dbReference type="GO" id="GO:0005524">
    <property type="term" value="F:ATP binding"/>
    <property type="evidence" value="ECO:0007669"/>
    <property type="project" value="InterPro"/>
</dbReference>
<dbReference type="Pfam" id="PF07714">
    <property type="entry name" value="PK_Tyr_Ser-Thr"/>
    <property type="match status" value="1"/>
</dbReference>
<dbReference type="GO" id="GO:0004674">
    <property type="term" value="F:protein serine/threonine kinase activity"/>
    <property type="evidence" value="ECO:0007669"/>
    <property type="project" value="TreeGrafter"/>
</dbReference>
<name>A0A2Z6QTP0_9GLOM</name>
<dbReference type="SUPFAM" id="SSF56112">
    <property type="entry name" value="Protein kinase-like (PK-like)"/>
    <property type="match status" value="1"/>
</dbReference>
<evidence type="ECO:0000256" key="1">
    <source>
        <dbReference type="SAM" id="MobiDB-lite"/>
    </source>
</evidence>
<dbReference type="PANTHER" id="PTHR44329:SF289">
    <property type="entry name" value="SERINE_THREONINE-PROTEIN KINASE VIK"/>
    <property type="match status" value="1"/>
</dbReference>
<dbReference type="PROSITE" id="PS50011">
    <property type="entry name" value="PROTEIN_KINASE_DOM"/>
    <property type="match status" value="1"/>
</dbReference>
<dbReference type="InterPro" id="IPR000719">
    <property type="entry name" value="Prot_kinase_dom"/>
</dbReference>
<evidence type="ECO:0000259" key="2">
    <source>
        <dbReference type="PROSITE" id="PS50011"/>
    </source>
</evidence>
<dbReference type="PRINTS" id="PR00109">
    <property type="entry name" value="TYRKINASE"/>
</dbReference>
<accession>A0A2Z6QTP0</accession>
<dbReference type="InterPro" id="IPR011009">
    <property type="entry name" value="Kinase-like_dom_sf"/>
</dbReference>
<feature type="domain" description="Protein kinase" evidence="2">
    <location>
        <begin position="104"/>
        <end position="387"/>
    </location>
</feature>
<dbReference type="PANTHER" id="PTHR44329">
    <property type="entry name" value="SERINE/THREONINE-PROTEIN KINASE TNNI3K-RELATED"/>
    <property type="match status" value="1"/>
</dbReference>
<dbReference type="EMBL" id="BEXD01001036">
    <property type="protein sequence ID" value="GBB91892.1"/>
    <property type="molecule type" value="Genomic_DNA"/>
</dbReference>
<proteinExistence type="predicted"/>
<comment type="caution">
    <text evidence="3">The sequence shown here is derived from an EMBL/GenBank/DDBJ whole genome shotgun (WGS) entry which is preliminary data.</text>
</comment>
<evidence type="ECO:0000313" key="4">
    <source>
        <dbReference type="Proteomes" id="UP000247702"/>
    </source>
</evidence>
<dbReference type="InterPro" id="IPR001245">
    <property type="entry name" value="Ser-Thr/Tyr_kinase_cat_dom"/>
</dbReference>
<dbReference type="Gene3D" id="1.10.510.10">
    <property type="entry name" value="Transferase(Phosphotransferase) domain 1"/>
    <property type="match status" value="1"/>
</dbReference>
<keyword evidence="4" id="KW-1185">Reference proteome</keyword>
<feature type="compositionally biased region" description="Acidic residues" evidence="1">
    <location>
        <begin position="446"/>
        <end position="455"/>
    </location>
</feature>
<feature type="region of interest" description="Disordered" evidence="1">
    <location>
        <begin position="442"/>
        <end position="463"/>
    </location>
</feature>
<protein>
    <recommendedName>
        <fullName evidence="2">Protein kinase domain-containing protein</fullName>
    </recommendedName>
</protein>
<reference evidence="3 4" key="1">
    <citation type="submission" date="2017-11" db="EMBL/GenBank/DDBJ databases">
        <title>The genome of Rhizophagus clarus HR1 reveals common genetic basis of auxotrophy among arbuscular mycorrhizal fungi.</title>
        <authorList>
            <person name="Kobayashi Y."/>
        </authorList>
    </citation>
    <scope>NUCLEOTIDE SEQUENCE [LARGE SCALE GENOMIC DNA]</scope>
    <source>
        <strain evidence="3 4">HR1</strain>
    </source>
</reference>
<dbReference type="Proteomes" id="UP000247702">
    <property type="component" value="Unassembled WGS sequence"/>
</dbReference>
<dbReference type="AlphaFoldDB" id="A0A2Z6QTP0"/>
<sequence>MSSIITDNLSIYNESPESSPINYNSCSPIQYSSEEEFDVDYSCPKCRNPCINDRWCKHCESKRLSEDFQNWTSNNEVLDEFIRDTQRNATKKQDYLVWIDFNKFEDVTYLTRGGFSDVYYAIWVEGPERKLVHDKDGKWNVQAKTPVVLKCLYNSENLTIEFLNELKAHYKCRNGSVLRCYGITYNKNKKNYMLVMKYANGGDLRHYLSQNNSILTWEQKLLMLKDIALGLEEIHSMKLIHRDFHSGNILQNISQTDGTIKTFITDLGLCRPIDQTLKNISKKRDVYGVLPYVAPEILRRTQDYSKTSDIYSFGIIMWEILHGKPPFYNISHDVNLAIEICQGLRPKIEKKRVPKWYIGLMIECWNKDPLKRPDILEVRKIIANKYLNEKHGTMNLPYKVRKVKRLSQITSHPEAVFTSRLLNYSNLPQPLDAPDISEYSGYCSSSDEEQDEEENKFEIKEEKEEKEEYNYVTKAFYETLSLGGIV</sequence>
<evidence type="ECO:0000313" key="3">
    <source>
        <dbReference type="EMBL" id="GBB91892.1"/>
    </source>
</evidence>
<dbReference type="InterPro" id="IPR051681">
    <property type="entry name" value="Ser/Thr_Kinases-Pseudokinases"/>
</dbReference>